<reference evidence="2" key="1">
    <citation type="journal article" date="2023" name="Mol. Phylogenet. Evol.">
        <title>Genome-scale phylogeny and comparative genomics of the fungal order Sordariales.</title>
        <authorList>
            <person name="Hensen N."/>
            <person name="Bonometti L."/>
            <person name="Westerberg I."/>
            <person name="Brannstrom I.O."/>
            <person name="Guillou S."/>
            <person name="Cros-Aarteil S."/>
            <person name="Calhoun S."/>
            <person name="Haridas S."/>
            <person name="Kuo A."/>
            <person name="Mondo S."/>
            <person name="Pangilinan J."/>
            <person name="Riley R."/>
            <person name="LaButti K."/>
            <person name="Andreopoulos B."/>
            <person name="Lipzen A."/>
            <person name="Chen C."/>
            <person name="Yan M."/>
            <person name="Daum C."/>
            <person name="Ng V."/>
            <person name="Clum A."/>
            <person name="Steindorff A."/>
            <person name="Ohm R.A."/>
            <person name="Martin F."/>
            <person name="Silar P."/>
            <person name="Natvig D.O."/>
            <person name="Lalanne C."/>
            <person name="Gautier V."/>
            <person name="Ament-Velasquez S.L."/>
            <person name="Kruys A."/>
            <person name="Hutchinson M.I."/>
            <person name="Powell A.J."/>
            <person name="Barry K."/>
            <person name="Miller A.N."/>
            <person name="Grigoriev I.V."/>
            <person name="Debuchy R."/>
            <person name="Gladieux P."/>
            <person name="Hiltunen Thoren M."/>
            <person name="Johannesson H."/>
        </authorList>
    </citation>
    <scope>NUCLEOTIDE SEQUENCE</scope>
    <source>
        <strain evidence="2">CBS 359.72</strain>
    </source>
</reference>
<reference evidence="2" key="2">
    <citation type="submission" date="2023-05" db="EMBL/GenBank/DDBJ databases">
        <authorList>
            <consortium name="Lawrence Berkeley National Laboratory"/>
            <person name="Steindorff A."/>
            <person name="Hensen N."/>
            <person name="Bonometti L."/>
            <person name="Westerberg I."/>
            <person name="Brannstrom I.O."/>
            <person name="Guillou S."/>
            <person name="Cros-Aarteil S."/>
            <person name="Calhoun S."/>
            <person name="Haridas S."/>
            <person name="Kuo A."/>
            <person name="Mondo S."/>
            <person name="Pangilinan J."/>
            <person name="Riley R."/>
            <person name="Labutti K."/>
            <person name="Andreopoulos B."/>
            <person name="Lipzen A."/>
            <person name="Chen C."/>
            <person name="Yanf M."/>
            <person name="Daum C."/>
            <person name="Ng V."/>
            <person name="Clum A."/>
            <person name="Ohm R."/>
            <person name="Martin F."/>
            <person name="Silar P."/>
            <person name="Natvig D."/>
            <person name="Lalanne C."/>
            <person name="Gautier V."/>
            <person name="Ament-Velasquez S.L."/>
            <person name="Kruys A."/>
            <person name="Hutchinson M.I."/>
            <person name="Powell A.J."/>
            <person name="Barry K."/>
            <person name="Miller A.N."/>
            <person name="Grigoriev I.V."/>
            <person name="Debuchy R."/>
            <person name="Gladieux P."/>
            <person name="Thoren M.H."/>
            <person name="Johannesson H."/>
        </authorList>
    </citation>
    <scope>NUCLEOTIDE SEQUENCE</scope>
    <source>
        <strain evidence="2">CBS 359.72</strain>
    </source>
</reference>
<dbReference type="SUPFAM" id="SSF53474">
    <property type="entry name" value="alpha/beta-Hydrolases"/>
    <property type="match status" value="1"/>
</dbReference>
<sequence length="243" mass="26410">MSGHRLGLDPQNVKQDRGILISCPQLQTADLAKLNVGNVHKPDFNRKLPLEAGKNVLLVGHSSGGWVATQAAQDDIQAKVRKSKGLAGGVIGILYVGALVISVGESSHSFFQPKDGNFVTHPFMTFHKYGADGLGTIINVERFLFNDLDEASAKKWAATLKASPVLTTRLTNDAYSSLPCAYLVLDKDLTLPREYQEGMASLQSCKTGNFPIYHCLAGHSPHLSWTEGLVNTIQDLVEKIQVE</sequence>
<keyword evidence="3" id="KW-1185">Reference proteome</keyword>
<evidence type="ECO:0000313" key="3">
    <source>
        <dbReference type="Proteomes" id="UP001303647"/>
    </source>
</evidence>
<comment type="caution">
    <text evidence="2">The sequence shown here is derived from an EMBL/GenBank/DDBJ whole genome shotgun (WGS) entry which is preliminary data.</text>
</comment>
<dbReference type="InterPro" id="IPR000073">
    <property type="entry name" value="AB_hydrolase_1"/>
</dbReference>
<dbReference type="PANTHER" id="PTHR37017:SF11">
    <property type="entry name" value="ESTERASE_LIPASE_THIOESTERASE DOMAIN-CONTAINING PROTEIN"/>
    <property type="match status" value="1"/>
</dbReference>
<dbReference type="Proteomes" id="UP001303647">
    <property type="component" value="Unassembled WGS sequence"/>
</dbReference>
<dbReference type="Pfam" id="PF12697">
    <property type="entry name" value="Abhydrolase_6"/>
    <property type="match status" value="1"/>
</dbReference>
<name>A0AAN7HIV9_9PEZI</name>
<protein>
    <recommendedName>
        <fullName evidence="1">AB hydrolase-1 domain-containing protein</fullName>
    </recommendedName>
</protein>
<dbReference type="AlphaFoldDB" id="A0AAN7HIV9"/>
<dbReference type="InterPro" id="IPR029058">
    <property type="entry name" value="AB_hydrolase_fold"/>
</dbReference>
<evidence type="ECO:0000313" key="2">
    <source>
        <dbReference type="EMBL" id="KAK4243665.1"/>
    </source>
</evidence>
<dbReference type="PANTHER" id="PTHR37017">
    <property type="entry name" value="AB HYDROLASE-1 DOMAIN-CONTAINING PROTEIN-RELATED"/>
    <property type="match status" value="1"/>
</dbReference>
<accession>A0AAN7HIV9</accession>
<dbReference type="EMBL" id="MU857791">
    <property type="protein sequence ID" value="KAK4243665.1"/>
    <property type="molecule type" value="Genomic_DNA"/>
</dbReference>
<dbReference type="Gene3D" id="3.40.50.1820">
    <property type="entry name" value="alpha/beta hydrolase"/>
    <property type="match status" value="1"/>
</dbReference>
<organism evidence="2 3">
    <name type="scientific">Corynascus novoguineensis</name>
    <dbReference type="NCBI Taxonomy" id="1126955"/>
    <lineage>
        <taxon>Eukaryota</taxon>
        <taxon>Fungi</taxon>
        <taxon>Dikarya</taxon>
        <taxon>Ascomycota</taxon>
        <taxon>Pezizomycotina</taxon>
        <taxon>Sordariomycetes</taxon>
        <taxon>Sordariomycetidae</taxon>
        <taxon>Sordariales</taxon>
        <taxon>Chaetomiaceae</taxon>
        <taxon>Corynascus</taxon>
    </lineage>
</organism>
<gene>
    <name evidence="2" type="ORF">C7999DRAFT_44560</name>
</gene>
<dbReference type="InterPro" id="IPR052897">
    <property type="entry name" value="Sec-Metab_Biosynth_Hydrolase"/>
</dbReference>
<evidence type="ECO:0000259" key="1">
    <source>
        <dbReference type="Pfam" id="PF12697"/>
    </source>
</evidence>
<feature type="domain" description="AB hydrolase-1" evidence="1">
    <location>
        <begin position="50"/>
        <end position="229"/>
    </location>
</feature>
<proteinExistence type="predicted"/>